<dbReference type="CDD" id="cd01556">
    <property type="entry name" value="EPSP_synthase"/>
    <property type="match status" value="1"/>
</dbReference>
<evidence type="ECO:0000259" key="8">
    <source>
        <dbReference type="Pfam" id="PF00275"/>
    </source>
</evidence>
<dbReference type="NCBIfam" id="TIGR01356">
    <property type="entry name" value="aroA"/>
    <property type="match status" value="1"/>
</dbReference>
<keyword evidence="5 7" id="KW-0057">Aromatic amino acid biosynthesis</keyword>
<feature type="binding site" evidence="7">
    <location>
        <position position="168"/>
    </location>
    <ligand>
        <name>phosphoenolpyruvate</name>
        <dbReference type="ChEBI" id="CHEBI:58702"/>
    </ligand>
</feature>
<name>A0A432ZJM8_9GAMM</name>
<feature type="binding site" evidence="7">
    <location>
        <position position="166"/>
    </location>
    <ligand>
        <name>3-phosphoshikimate</name>
        <dbReference type="ChEBI" id="CHEBI:145989"/>
    </ligand>
</feature>
<dbReference type="PANTHER" id="PTHR21090">
    <property type="entry name" value="AROM/DEHYDROQUINATE SYNTHASE"/>
    <property type="match status" value="1"/>
</dbReference>
<dbReference type="Gene3D" id="3.65.10.10">
    <property type="entry name" value="Enolpyruvate transferase domain"/>
    <property type="match status" value="2"/>
</dbReference>
<feature type="binding site" evidence="7">
    <location>
        <position position="24"/>
    </location>
    <ligand>
        <name>3-phosphoshikimate</name>
        <dbReference type="ChEBI" id="CHEBI:145989"/>
    </ligand>
</feature>
<dbReference type="InterPro" id="IPR006264">
    <property type="entry name" value="EPSP_synthase"/>
</dbReference>
<dbReference type="GO" id="GO:0008652">
    <property type="term" value="P:amino acid biosynthetic process"/>
    <property type="evidence" value="ECO:0007669"/>
    <property type="project" value="UniProtKB-KW"/>
</dbReference>
<comment type="function">
    <text evidence="7">Catalyzes the transfer of the enolpyruvyl moiety of phosphoenolpyruvate (PEP) to the 5-hydroxyl of shikimate-3-phosphate (S3P) to produce enolpyruvyl shikimate-3-phosphate and inorganic phosphate.</text>
</comment>
<dbReference type="EC" id="2.5.1.19" evidence="7"/>
<dbReference type="HAMAP" id="MF_00210">
    <property type="entry name" value="EPSP_synth"/>
    <property type="match status" value="1"/>
</dbReference>
<keyword evidence="10" id="KW-1185">Reference proteome</keyword>
<feature type="binding site" evidence="7">
    <location>
        <position position="167"/>
    </location>
    <ligand>
        <name>3-phosphoshikimate</name>
        <dbReference type="ChEBI" id="CHEBI:145989"/>
    </ligand>
</feature>
<comment type="catalytic activity">
    <reaction evidence="6">
        <text>3-phosphoshikimate + phosphoenolpyruvate = 5-O-(1-carboxyvinyl)-3-phosphoshikimate + phosphate</text>
        <dbReference type="Rhea" id="RHEA:21256"/>
        <dbReference type="ChEBI" id="CHEBI:43474"/>
        <dbReference type="ChEBI" id="CHEBI:57701"/>
        <dbReference type="ChEBI" id="CHEBI:58702"/>
        <dbReference type="ChEBI" id="CHEBI:145989"/>
        <dbReference type="EC" id="2.5.1.19"/>
    </reaction>
    <physiologicalReaction direction="left-to-right" evidence="6">
        <dbReference type="Rhea" id="RHEA:21257"/>
    </physiologicalReaction>
</comment>
<feature type="binding site" evidence="7">
    <location>
        <position position="342"/>
    </location>
    <ligand>
        <name>phosphoenolpyruvate</name>
        <dbReference type="ChEBI" id="CHEBI:58702"/>
    </ligand>
</feature>
<gene>
    <name evidence="7 9" type="primary">aroA</name>
    <name evidence="9" type="ORF">CWI81_03920</name>
</gene>
<feature type="binding site" evidence="7">
    <location>
        <position position="311"/>
    </location>
    <ligand>
        <name>3-phosphoshikimate</name>
        <dbReference type="ChEBI" id="CHEBI:145989"/>
    </ligand>
</feature>
<keyword evidence="4 7" id="KW-0808">Transferase</keyword>
<comment type="caution">
    <text evidence="9">The sequence shown here is derived from an EMBL/GenBank/DDBJ whole genome shotgun (WGS) entry which is preliminary data.</text>
</comment>
<dbReference type="GO" id="GO:0009073">
    <property type="term" value="P:aromatic amino acid family biosynthetic process"/>
    <property type="evidence" value="ECO:0007669"/>
    <property type="project" value="UniProtKB-KW"/>
</dbReference>
<sequence length="424" mass="45730">MTLNSRPSCIGDVTLPGSKSIANRALLLAAISPRPVILHNLLRSDDTARMLEALAALGVKVIEEDTTTLQVFGCGGSWESIPERLSLGNAGTAMRPLIAVLSATLTEHSIILDGDQRMRERPVKHLVDSLQQQQANIHYREQPGYPPLSIGPGLQAGDFAIDGSVSSQFISALLMALPLLKRDSTLNLTGDIVSRPYIDLTLAMLAEFGISIEPLSASKFTIPGNQQLQPPQDYYVEGDASGASYWMAAAAITGGPITIHGVGEDSIQGDVAFAEVIKAMGATVEFQQNAIKVMSDGPLKGIDFDGNQIPDAAMTLAPLALFAKGRTIIRNVANWRVKETDRLRALATELRKTGAKVEEGEDFLVIEPPAQWQHAIVDTYDDHRIAMCMALAAFSPVGVTINDPQCCAKTYPQFFTEFARLCNC</sequence>
<feature type="binding site" evidence="7">
    <location>
        <position position="168"/>
    </location>
    <ligand>
        <name>3-phosphoshikimate</name>
        <dbReference type="ChEBI" id="CHEBI:145989"/>
    </ligand>
</feature>
<feature type="binding site" evidence="7">
    <location>
        <position position="409"/>
    </location>
    <ligand>
        <name>phosphoenolpyruvate</name>
        <dbReference type="ChEBI" id="CHEBI:58702"/>
    </ligand>
</feature>
<evidence type="ECO:0000256" key="5">
    <source>
        <dbReference type="ARBA" id="ARBA00023141"/>
    </source>
</evidence>
<dbReference type="AlphaFoldDB" id="A0A432ZJM8"/>
<evidence type="ECO:0000256" key="3">
    <source>
        <dbReference type="ARBA" id="ARBA00022605"/>
    </source>
</evidence>
<dbReference type="GO" id="GO:0005737">
    <property type="term" value="C:cytoplasm"/>
    <property type="evidence" value="ECO:0007669"/>
    <property type="project" value="UniProtKB-SubCell"/>
</dbReference>
<dbReference type="PANTHER" id="PTHR21090:SF5">
    <property type="entry name" value="PENTAFUNCTIONAL AROM POLYPEPTIDE"/>
    <property type="match status" value="1"/>
</dbReference>
<evidence type="ECO:0000256" key="6">
    <source>
        <dbReference type="ARBA" id="ARBA00044633"/>
    </source>
</evidence>
<evidence type="ECO:0000256" key="2">
    <source>
        <dbReference type="ARBA" id="ARBA00009948"/>
    </source>
</evidence>
<dbReference type="InterPro" id="IPR023193">
    <property type="entry name" value="EPSP_synthase_CS"/>
</dbReference>
<comment type="pathway">
    <text evidence="1 7">Metabolic intermediate biosynthesis; chorismate biosynthesis; chorismate from D-erythrose 4-phosphate and phosphoenolpyruvate: step 6/7.</text>
</comment>
<dbReference type="GO" id="GO:0009423">
    <property type="term" value="P:chorismate biosynthetic process"/>
    <property type="evidence" value="ECO:0007669"/>
    <property type="project" value="UniProtKB-UniRule"/>
</dbReference>
<feature type="binding site" evidence="7">
    <location>
        <position position="384"/>
    </location>
    <ligand>
        <name>phosphoenolpyruvate</name>
        <dbReference type="ChEBI" id="CHEBI:58702"/>
    </ligand>
</feature>
<dbReference type="UniPathway" id="UPA00053">
    <property type="reaction ID" value="UER00089"/>
</dbReference>
<dbReference type="InterPro" id="IPR001986">
    <property type="entry name" value="Enolpyruvate_Tfrase_dom"/>
</dbReference>
<evidence type="ECO:0000313" key="9">
    <source>
        <dbReference type="EMBL" id="RUO78139.1"/>
    </source>
</evidence>
<dbReference type="Pfam" id="PF00275">
    <property type="entry name" value="EPSP_synthase"/>
    <property type="match status" value="1"/>
</dbReference>
<evidence type="ECO:0000256" key="1">
    <source>
        <dbReference type="ARBA" id="ARBA00004811"/>
    </source>
</evidence>
<proteinExistence type="inferred from homology"/>
<organism evidence="9 10">
    <name type="scientific">Idiomarina seosinensis</name>
    <dbReference type="NCBI Taxonomy" id="281739"/>
    <lineage>
        <taxon>Bacteria</taxon>
        <taxon>Pseudomonadati</taxon>
        <taxon>Pseudomonadota</taxon>
        <taxon>Gammaproteobacteria</taxon>
        <taxon>Alteromonadales</taxon>
        <taxon>Idiomarinaceae</taxon>
        <taxon>Idiomarina</taxon>
    </lineage>
</organism>
<feature type="domain" description="Enolpyruvate transferase" evidence="8">
    <location>
        <begin position="11"/>
        <end position="416"/>
    </location>
</feature>
<feature type="binding site" evidence="7">
    <location>
        <position position="20"/>
    </location>
    <ligand>
        <name>3-phosphoshikimate</name>
        <dbReference type="ChEBI" id="CHEBI:145989"/>
    </ligand>
</feature>
<keyword evidence="3 7" id="KW-0028">Amino-acid biosynthesis</keyword>
<comment type="subcellular location">
    <subcellularLocation>
        <location evidence="7">Cytoplasm</location>
    </subcellularLocation>
</comment>
<dbReference type="PROSITE" id="PS00104">
    <property type="entry name" value="EPSP_SYNTHASE_1"/>
    <property type="match status" value="1"/>
</dbReference>
<feature type="binding site" evidence="7">
    <location>
        <position position="121"/>
    </location>
    <ligand>
        <name>phosphoenolpyruvate</name>
        <dbReference type="ChEBI" id="CHEBI:58702"/>
    </ligand>
</feature>
<keyword evidence="7" id="KW-0963">Cytoplasm</keyword>
<dbReference type="OrthoDB" id="9809920at2"/>
<comment type="subunit">
    <text evidence="7">Monomer.</text>
</comment>
<feature type="active site" description="Proton acceptor" evidence="7">
    <location>
        <position position="311"/>
    </location>
</feature>
<dbReference type="EMBL" id="PIQF01000001">
    <property type="protein sequence ID" value="RUO78139.1"/>
    <property type="molecule type" value="Genomic_DNA"/>
</dbReference>
<feature type="binding site" evidence="7">
    <location>
        <position position="334"/>
    </location>
    <ligand>
        <name>3-phosphoshikimate</name>
        <dbReference type="ChEBI" id="CHEBI:145989"/>
    </ligand>
</feature>
<dbReference type="GO" id="GO:0003866">
    <property type="term" value="F:3-phosphoshikimate 1-carboxyvinyltransferase activity"/>
    <property type="evidence" value="ECO:0007669"/>
    <property type="project" value="UniProtKB-UniRule"/>
</dbReference>
<feature type="binding site" evidence="7">
    <location>
        <position position="91"/>
    </location>
    <ligand>
        <name>phosphoenolpyruvate</name>
        <dbReference type="ChEBI" id="CHEBI:58702"/>
    </ligand>
</feature>
<evidence type="ECO:0000256" key="7">
    <source>
        <dbReference type="HAMAP-Rule" id="MF_00210"/>
    </source>
</evidence>
<dbReference type="SUPFAM" id="SSF55205">
    <property type="entry name" value="EPT/RTPC-like"/>
    <property type="match status" value="1"/>
</dbReference>
<accession>A0A432ZJM8</accession>
<feature type="binding site" evidence="7">
    <location>
        <position position="19"/>
    </location>
    <ligand>
        <name>phosphoenolpyruvate</name>
        <dbReference type="ChEBI" id="CHEBI:58702"/>
    </ligand>
</feature>
<comment type="similarity">
    <text evidence="2 7">Belongs to the EPSP synthase family.</text>
</comment>
<dbReference type="Proteomes" id="UP000287908">
    <property type="component" value="Unassembled WGS sequence"/>
</dbReference>
<dbReference type="InterPro" id="IPR013792">
    <property type="entry name" value="RNA3'P_cycl/enolpyr_Trfase_a/b"/>
</dbReference>
<evidence type="ECO:0000313" key="10">
    <source>
        <dbReference type="Proteomes" id="UP000287908"/>
    </source>
</evidence>
<feature type="binding site" evidence="7">
    <location>
        <position position="338"/>
    </location>
    <ligand>
        <name>3-phosphoshikimate</name>
        <dbReference type="ChEBI" id="CHEBI:145989"/>
    </ligand>
</feature>
<evidence type="ECO:0000256" key="4">
    <source>
        <dbReference type="ARBA" id="ARBA00022679"/>
    </source>
</evidence>
<reference evidence="9 10" key="1">
    <citation type="journal article" date="2011" name="Front. Microbiol.">
        <title>Genomic signatures of strain selection and enhancement in Bacillus atrophaeus var. globigii, a historical biowarfare simulant.</title>
        <authorList>
            <person name="Gibbons H.S."/>
            <person name="Broomall S.M."/>
            <person name="McNew L.A."/>
            <person name="Daligault H."/>
            <person name="Chapman C."/>
            <person name="Bruce D."/>
            <person name="Karavis M."/>
            <person name="Krepps M."/>
            <person name="McGregor P.A."/>
            <person name="Hong C."/>
            <person name="Park K.H."/>
            <person name="Akmal A."/>
            <person name="Feldman A."/>
            <person name="Lin J.S."/>
            <person name="Chang W.E."/>
            <person name="Higgs B.W."/>
            <person name="Demirev P."/>
            <person name="Lindquist J."/>
            <person name="Liem A."/>
            <person name="Fochler E."/>
            <person name="Read T.D."/>
            <person name="Tapia R."/>
            <person name="Johnson S."/>
            <person name="Bishop-Lilly K.A."/>
            <person name="Detter C."/>
            <person name="Han C."/>
            <person name="Sozhamannan S."/>
            <person name="Rosenzweig C.N."/>
            <person name="Skowronski E.W."/>
        </authorList>
    </citation>
    <scope>NUCLEOTIDE SEQUENCE [LARGE SCALE GENOMIC DNA]</scope>
    <source>
        <strain evidence="9 10">CL-SP19</strain>
    </source>
</reference>
<feature type="binding site" evidence="7">
    <location>
        <position position="194"/>
    </location>
    <ligand>
        <name>3-phosphoshikimate</name>
        <dbReference type="ChEBI" id="CHEBI:145989"/>
    </ligand>
</feature>
<protein>
    <recommendedName>
        <fullName evidence="7">3-phosphoshikimate 1-carboxyvinyltransferase</fullName>
        <ecNumber evidence="7">2.5.1.19</ecNumber>
    </recommendedName>
    <alternativeName>
        <fullName evidence="7">5-enolpyruvylshikimate-3-phosphate synthase</fullName>
        <shortName evidence="7">EPSP synthase</shortName>
        <shortName evidence="7">EPSPS</shortName>
    </alternativeName>
</protein>
<feature type="binding site" evidence="7">
    <location>
        <position position="19"/>
    </location>
    <ligand>
        <name>3-phosphoshikimate</name>
        <dbReference type="ChEBI" id="CHEBI:145989"/>
    </ligand>
</feature>
<dbReference type="PIRSF" id="PIRSF000505">
    <property type="entry name" value="EPSPS"/>
    <property type="match status" value="1"/>
</dbReference>
<dbReference type="InterPro" id="IPR036968">
    <property type="entry name" value="Enolpyruvate_Tfrase_sf"/>
</dbReference>